<gene>
    <name evidence="1" type="ordered locus">SCATT_38760</name>
</gene>
<sequence length="180" mass="18879">MNSSIGTTKRWRALVGAGVVLLLGPAAAGCGVGHGAPDSWTYLNAHGIALAHPKGWREMSGARLPHGMLGEAVLVQHGDTVGRVEVLTGADKRRPKGVKVKNSAEFKLGGKPAAQVSYVYRPKPDGPRLRVMDVTAHTAHGTPVLIRISGIPGEVTQDTMNRIADSIQVGTIGKGNILKT</sequence>
<evidence type="ECO:0008006" key="3">
    <source>
        <dbReference type="Google" id="ProtNLM"/>
    </source>
</evidence>
<keyword evidence="2" id="KW-1185">Reference proteome</keyword>
<dbReference type="KEGG" id="sct:SCAT_3890"/>
<reference evidence="2" key="1">
    <citation type="submission" date="2011-12" db="EMBL/GenBank/DDBJ databases">
        <title>Complete genome sequence of Streptomyces cattleya strain DSM 46488.</title>
        <authorList>
            <person name="Ou H.-Y."/>
            <person name="Li P."/>
            <person name="Zhao C."/>
            <person name="O'Hagan D."/>
            <person name="Deng Z."/>
        </authorList>
    </citation>
    <scope>NUCLEOTIDE SEQUENCE [LARGE SCALE GENOMIC DNA]</scope>
    <source>
        <strain evidence="2">ATCC 35852 / DSM 46488 / JCM 4925 / NBRC 14057 / NRRL 8057</strain>
    </source>
</reference>
<dbReference type="KEGG" id="scy:SCATT_38760"/>
<accession>F8K2F5</accession>
<dbReference type="PATRIC" id="fig|1003195.11.peg.5340"/>
<dbReference type="HOGENOM" id="CLU_1495360_0_0_11"/>
<protein>
    <recommendedName>
        <fullName evidence="3">Lipoprotein</fullName>
    </recommendedName>
</protein>
<dbReference type="AlphaFoldDB" id="F8K2F5"/>
<dbReference type="Proteomes" id="UP000007842">
    <property type="component" value="Chromosome"/>
</dbReference>
<dbReference type="RefSeq" id="WP_014144605.1">
    <property type="nucleotide sequence ID" value="NC_016111.1"/>
</dbReference>
<organism evidence="1 2">
    <name type="scientific">Streptantibioticus cattleyicolor (strain ATCC 35852 / DSM 46488 / JCM 4925 / NBRC 14057 / NRRL 8057)</name>
    <name type="common">Streptomyces cattleya</name>
    <dbReference type="NCBI Taxonomy" id="1003195"/>
    <lineage>
        <taxon>Bacteria</taxon>
        <taxon>Bacillati</taxon>
        <taxon>Actinomycetota</taxon>
        <taxon>Actinomycetes</taxon>
        <taxon>Kitasatosporales</taxon>
        <taxon>Streptomycetaceae</taxon>
        <taxon>Streptantibioticus</taxon>
    </lineage>
</organism>
<name>F8K2F5_STREN</name>
<proteinExistence type="predicted"/>
<evidence type="ECO:0000313" key="2">
    <source>
        <dbReference type="Proteomes" id="UP000007842"/>
    </source>
</evidence>
<evidence type="ECO:0000313" key="1">
    <source>
        <dbReference type="EMBL" id="AEW96247.1"/>
    </source>
</evidence>
<dbReference type="EMBL" id="CP003219">
    <property type="protein sequence ID" value="AEW96247.1"/>
    <property type="molecule type" value="Genomic_DNA"/>
</dbReference>
<accession>G8WSL2</accession>